<dbReference type="EMBL" id="QOKY01000162">
    <property type="protein sequence ID" value="RMZ55463.1"/>
    <property type="molecule type" value="Genomic_DNA"/>
</dbReference>
<evidence type="ECO:0000256" key="2">
    <source>
        <dbReference type="SAM" id="MobiDB-lite"/>
    </source>
</evidence>
<evidence type="ECO:0000256" key="1">
    <source>
        <dbReference type="ARBA" id="ARBA00006545"/>
    </source>
</evidence>
<proteinExistence type="inferred from homology"/>
<organism evidence="3 4">
    <name type="scientific">Auxenochlorella protothecoides</name>
    <name type="common">Green microalga</name>
    <name type="synonym">Chlorella protothecoides</name>
    <dbReference type="NCBI Taxonomy" id="3075"/>
    <lineage>
        <taxon>Eukaryota</taxon>
        <taxon>Viridiplantae</taxon>
        <taxon>Chlorophyta</taxon>
        <taxon>core chlorophytes</taxon>
        <taxon>Trebouxiophyceae</taxon>
        <taxon>Chlorellales</taxon>
        <taxon>Chlorellaceae</taxon>
        <taxon>Auxenochlorella</taxon>
    </lineage>
</organism>
<protein>
    <submittedName>
        <fullName evidence="3">Uncharacterized protein</fullName>
    </submittedName>
</protein>
<feature type="compositionally biased region" description="Low complexity" evidence="2">
    <location>
        <begin position="657"/>
        <end position="668"/>
    </location>
</feature>
<evidence type="ECO:0000313" key="4">
    <source>
        <dbReference type="Proteomes" id="UP000279271"/>
    </source>
</evidence>
<feature type="region of interest" description="Disordered" evidence="2">
    <location>
        <begin position="644"/>
        <end position="668"/>
    </location>
</feature>
<dbReference type="GO" id="GO:0045053">
    <property type="term" value="P:protein retention in Golgi apparatus"/>
    <property type="evidence" value="ECO:0007669"/>
    <property type="project" value="TreeGrafter"/>
</dbReference>
<dbReference type="PANTHER" id="PTHR16166">
    <property type="entry name" value="VACUOLAR PROTEIN SORTING-ASSOCIATED PROTEIN VPS13"/>
    <property type="match status" value="1"/>
</dbReference>
<feature type="region of interest" description="Disordered" evidence="2">
    <location>
        <begin position="432"/>
        <end position="460"/>
    </location>
</feature>
<gene>
    <name evidence="3" type="ORF">APUTEX25_003587</name>
</gene>
<reference evidence="4" key="1">
    <citation type="journal article" date="2018" name="Algal Res.">
        <title>Characterization of plant carbon substrate utilization by Auxenochlorella protothecoides.</title>
        <authorList>
            <person name="Vogler B.W."/>
            <person name="Starkenburg S.R."/>
            <person name="Sudasinghe N."/>
            <person name="Schambach J.Y."/>
            <person name="Rollin J.A."/>
            <person name="Pattathil S."/>
            <person name="Barry A.N."/>
        </authorList>
    </citation>
    <scope>NUCLEOTIDE SEQUENCE [LARGE SCALE GENOMIC DNA]</scope>
    <source>
        <strain evidence="4">UTEX 25</strain>
    </source>
</reference>
<dbReference type="AlphaFoldDB" id="A0A3M7KY78"/>
<accession>A0A3M7KY78</accession>
<feature type="region of interest" description="Disordered" evidence="2">
    <location>
        <begin position="555"/>
        <end position="618"/>
    </location>
</feature>
<evidence type="ECO:0000313" key="3">
    <source>
        <dbReference type="EMBL" id="RMZ55463.1"/>
    </source>
</evidence>
<dbReference type="Proteomes" id="UP000279271">
    <property type="component" value="Unassembled WGS sequence"/>
</dbReference>
<dbReference type="PANTHER" id="PTHR16166:SF93">
    <property type="entry name" value="INTERMEMBRANE LIPID TRANSFER PROTEIN VPS13"/>
    <property type="match status" value="1"/>
</dbReference>
<feature type="compositionally biased region" description="Acidic residues" evidence="2">
    <location>
        <begin position="572"/>
        <end position="586"/>
    </location>
</feature>
<sequence>VRLLSISDLAAQVSFGSNPLARPRQVSGGAVSVILDLASFQAAAISLHGFELREEAMLHSAFRAHVAQVVQGQVFGVGVSLVRNFGVIGGAGKVLGMLSAGVAKLSQSRSDLEQAAAAPVPETKPISNFGDGFAEGAGAFGSSILRGLRGVVEKPREGARQRGFQGALSGVAKGLVGAVADPISGALDAMSATAQGMDAFMSKSKAELLELGRRRLPRVMSVDGAVTPTLRDGSFREARMEELGQALLQNTLLAAREKLTRTGTVAERYEQHFLLPDNRVVVLTDRGILLLHAPGFDRLGAAADLGYIAVSDVPPGEVSWRVSWEDLLALELRLSRESPDAEPDRLIVHRKGVPGRQQEESLAHQIKGYPNTPQASQIKMVAQAVYKRRYLEPLRSSALCAGNGAGVVEEVLEHQRWRPRVGWAGSNLHPRDPARFEHGTARRDDFPQVDPPRGWEWDSGWQLDRGSAGEKEGWVYAPDFSRVRFPAPDAGAYKPSPSDTVRVRRWVRRRVRAGSARRGLTPQASLVLEAPPAPRPPRVVGVVASGSTLPLPVGWDRSGSQLLLRPAPGECGGEEEGEAGEEEGEAGEGAVAEQKAGKRNSLAHSAGPPSHGWSEGAGAGTHTVLLDCLDESVTRLVRCAPLAGPDAGGGDTHGSQAEASISRAPPPASAAEASSLWFAVTLESSPLAEAGARDCEAPLDWRVVVAPPLTLVNQLPLAGSLLVWQEDPATGQLVSRQTLRVRSGQCAPVHGADLRSAAGASR</sequence>
<comment type="caution">
    <text evidence="3">The sequence shown here is derived from an EMBL/GenBank/DDBJ whole genome shotgun (WGS) entry which is preliminary data.</text>
</comment>
<dbReference type="GO" id="GO:0006623">
    <property type="term" value="P:protein targeting to vacuole"/>
    <property type="evidence" value="ECO:0007669"/>
    <property type="project" value="TreeGrafter"/>
</dbReference>
<feature type="compositionally biased region" description="Basic and acidic residues" evidence="2">
    <location>
        <begin position="432"/>
        <end position="446"/>
    </location>
</feature>
<feature type="non-terminal residue" evidence="3">
    <location>
        <position position="1"/>
    </location>
</feature>
<dbReference type="InterPro" id="IPR026847">
    <property type="entry name" value="VPS13"/>
</dbReference>
<comment type="similarity">
    <text evidence="1">Belongs to the VPS13 family.</text>
</comment>
<name>A0A3M7KY78_AUXPR</name>